<evidence type="ECO:0000313" key="2">
    <source>
        <dbReference type="Proteomes" id="UP001163835"/>
    </source>
</evidence>
<protein>
    <submittedName>
        <fullName evidence="1">Uncharacterized protein</fullName>
    </submittedName>
</protein>
<sequence length="110" mass="12300">MSWLHSVQFSAKGRVQNSDPLLSRQTKKNSSALAQKDRRQESFSVLSDATVTMLIALKDAAVIAPVPYIGEAVGLAIGIWKNVQSGLLKLFGKSFKLLQKFTNNQWYWQC</sequence>
<accession>A0ACC1U2I9</accession>
<keyword evidence="2" id="KW-1185">Reference proteome</keyword>
<proteinExistence type="predicted"/>
<dbReference type="EMBL" id="MU795066">
    <property type="protein sequence ID" value="KAJ3811262.1"/>
    <property type="molecule type" value="Genomic_DNA"/>
</dbReference>
<name>A0ACC1U2I9_9AGAR</name>
<comment type="caution">
    <text evidence="1">The sequence shown here is derived from an EMBL/GenBank/DDBJ whole genome shotgun (WGS) entry which is preliminary data.</text>
</comment>
<evidence type="ECO:0000313" key="1">
    <source>
        <dbReference type="EMBL" id="KAJ3811262.1"/>
    </source>
</evidence>
<organism evidence="1 2">
    <name type="scientific">Lentinula aff. lateritia</name>
    <dbReference type="NCBI Taxonomy" id="2804960"/>
    <lineage>
        <taxon>Eukaryota</taxon>
        <taxon>Fungi</taxon>
        <taxon>Dikarya</taxon>
        <taxon>Basidiomycota</taxon>
        <taxon>Agaricomycotina</taxon>
        <taxon>Agaricomycetes</taxon>
        <taxon>Agaricomycetidae</taxon>
        <taxon>Agaricales</taxon>
        <taxon>Marasmiineae</taxon>
        <taxon>Omphalotaceae</taxon>
        <taxon>Lentinula</taxon>
    </lineage>
</organism>
<reference evidence="1" key="1">
    <citation type="submission" date="2022-09" db="EMBL/GenBank/DDBJ databases">
        <title>A Global Phylogenomic Analysis of the Shiitake Genus Lentinula.</title>
        <authorList>
            <consortium name="DOE Joint Genome Institute"/>
            <person name="Sierra-Patev S."/>
            <person name="Min B."/>
            <person name="Naranjo-Ortiz M."/>
            <person name="Looney B."/>
            <person name="Konkel Z."/>
            <person name="Slot J.C."/>
            <person name="Sakamoto Y."/>
            <person name="Steenwyk J.L."/>
            <person name="Rokas A."/>
            <person name="Carro J."/>
            <person name="Camarero S."/>
            <person name="Ferreira P."/>
            <person name="Molpeceres G."/>
            <person name="Ruiz-Duenas F.J."/>
            <person name="Serrano A."/>
            <person name="Henrissat B."/>
            <person name="Drula E."/>
            <person name="Hughes K.W."/>
            <person name="Mata J.L."/>
            <person name="Ishikawa N.K."/>
            <person name="Vargas-Isla R."/>
            <person name="Ushijima S."/>
            <person name="Smith C.A."/>
            <person name="Ahrendt S."/>
            <person name="Andreopoulos W."/>
            <person name="He G."/>
            <person name="Labutti K."/>
            <person name="Lipzen A."/>
            <person name="Ng V."/>
            <person name="Riley R."/>
            <person name="Sandor L."/>
            <person name="Barry K."/>
            <person name="Martinez A.T."/>
            <person name="Xiao Y."/>
            <person name="Gibbons J.G."/>
            <person name="Terashima K."/>
            <person name="Grigoriev I.V."/>
            <person name="Hibbett D.S."/>
        </authorList>
    </citation>
    <scope>NUCLEOTIDE SEQUENCE</scope>
    <source>
        <strain evidence="1">TMI1499</strain>
    </source>
</reference>
<gene>
    <name evidence="1" type="ORF">F5876DRAFT_64934</name>
</gene>
<dbReference type="Proteomes" id="UP001163835">
    <property type="component" value="Unassembled WGS sequence"/>
</dbReference>